<evidence type="ECO:0000256" key="5">
    <source>
        <dbReference type="ARBA" id="ARBA00022989"/>
    </source>
</evidence>
<evidence type="ECO:0000256" key="6">
    <source>
        <dbReference type="ARBA" id="ARBA00023136"/>
    </source>
</evidence>
<dbReference type="InterPro" id="IPR050363">
    <property type="entry name" value="MIP/Aquaporin"/>
</dbReference>
<comment type="similarity">
    <text evidence="2 7">Belongs to the MIP/aquaporin (TC 1.A.8) family.</text>
</comment>
<dbReference type="OMA" id="SNTIAFW"/>
<dbReference type="GO" id="GO:0015250">
    <property type="term" value="F:water channel activity"/>
    <property type="evidence" value="ECO:0007669"/>
    <property type="project" value="TreeGrafter"/>
</dbReference>
<accession>A0A0D2W059</accession>
<feature type="transmembrane region" description="Helical" evidence="9">
    <location>
        <begin position="312"/>
        <end position="335"/>
    </location>
</feature>
<keyword evidence="5 9" id="KW-1133">Transmembrane helix</keyword>
<feature type="transmembrane region" description="Helical" evidence="9">
    <location>
        <begin position="181"/>
        <end position="201"/>
    </location>
</feature>
<evidence type="ECO:0000256" key="8">
    <source>
        <dbReference type="SAM" id="MobiDB-lite"/>
    </source>
</evidence>
<dbReference type="InParanoid" id="A0A0D2W059"/>
<evidence type="ECO:0000256" key="2">
    <source>
        <dbReference type="ARBA" id="ARBA00006175"/>
    </source>
</evidence>
<evidence type="ECO:0000256" key="4">
    <source>
        <dbReference type="ARBA" id="ARBA00022692"/>
    </source>
</evidence>
<dbReference type="InterPro" id="IPR023271">
    <property type="entry name" value="Aquaporin-like"/>
</dbReference>
<reference evidence="11" key="1">
    <citation type="submission" date="2011-02" db="EMBL/GenBank/DDBJ databases">
        <title>The Genome Sequence of Capsaspora owczarzaki ATCC 30864.</title>
        <authorList>
            <person name="Russ C."/>
            <person name="Cuomo C."/>
            <person name="Burger G."/>
            <person name="Gray M.W."/>
            <person name="Holland P.W.H."/>
            <person name="King N."/>
            <person name="Lang F.B.F."/>
            <person name="Roger A.J."/>
            <person name="Ruiz-Trillo I."/>
            <person name="Young S.K."/>
            <person name="Zeng Q."/>
            <person name="Gargeya S."/>
            <person name="Alvarado L."/>
            <person name="Berlin A."/>
            <person name="Chapman S.B."/>
            <person name="Chen Z."/>
            <person name="Freedman E."/>
            <person name="Gellesch M."/>
            <person name="Goldberg J."/>
            <person name="Griggs A."/>
            <person name="Gujja S."/>
            <person name="Heilman E."/>
            <person name="Heiman D."/>
            <person name="Howarth C."/>
            <person name="Mehta T."/>
            <person name="Neiman D."/>
            <person name="Pearson M."/>
            <person name="Roberts A."/>
            <person name="Saif S."/>
            <person name="Shea T."/>
            <person name="Shenoy N."/>
            <person name="Sisk P."/>
            <person name="Stolte C."/>
            <person name="Sykes S."/>
            <person name="White J."/>
            <person name="Yandava C."/>
            <person name="Haas B."/>
            <person name="Nusbaum C."/>
            <person name="Birren B."/>
        </authorList>
    </citation>
    <scope>NUCLEOTIDE SEQUENCE</scope>
    <source>
        <strain evidence="11">ATCC 30864</strain>
    </source>
</reference>
<keyword evidence="11" id="KW-1185">Reference proteome</keyword>
<feature type="compositionally biased region" description="Acidic residues" evidence="8">
    <location>
        <begin position="116"/>
        <end position="126"/>
    </location>
</feature>
<comment type="subcellular location">
    <subcellularLocation>
        <location evidence="1">Membrane</location>
        <topology evidence="1">Multi-pass membrane protein</topology>
    </subcellularLocation>
</comment>
<dbReference type="Pfam" id="PF00230">
    <property type="entry name" value="MIP"/>
    <property type="match status" value="1"/>
</dbReference>
<keyword evidence="6 9" id="KW-0472">Membrane</keyword>
<evidence type="ECO:0000256" key="7">
    <source>
        <dbReference type="RuleBase" id="RU000477"/>
    </source>
</evidence>
<feature type="transmembrane region" description="Helical" evidence="9">
    <location>
        <begin position="222"/>
        <end position="244"/>
    </location>
</feature>
<evidence type="ECO:0000256" key="9">
    <source>
        <dbReference type="SAM" id="Phobius"/>
    </source>
</evidence>
<dbReference type="PANTHER" id="PTHR43829:SF9">
    <property type="entry name" value="AQUAPORIN-9"/>
    <property type="match status" value="1"/>
</dbReference>
<dbReference type="InterPro" id="IPR000425">
    <property type="entry name" value="MIP"/>
</dbReference>
<feature type="compositionally biased region" description="Basic residues" evidence="8">
    <location>
        <begin position="37"/>
        <end position="51"/>
    </location>
</feature>
<dbReference type="RefSeq" id="XP_004343246.1">
    <property type="nucleotide sequence ID" value="XM_004343196.2"/>
</dbReference>
<dbReference type="PhylomeDB" id="A0A0D2W059"/>
<dbReference type="Gene3D" id="1.20.1080.10">
    <property type="entry name" value="Glycerol uptake facilitator protein"/>
    <property type="match status" value="1"/>
</dbReference>
<dbReference type="PRINTS" id="PR00783">
    <property type="entry name" value="MINTRINSICP"/>
</dbReference>
<dbReference type="SUPFAM" id="SSF81338">
    <property type="entry name" value="Aquaporin-like"/>
    <property type="match status" value="1"/>
</dbReference>
<protein>
    <submittedName>
        <fullName evidence="10">Aquaporin 10</fullName>
    </submittedName>
</protein>
<dbReference type="PANTHER" id="PTHR43829">
    <property type="entry name" value="AQUAPORIN OR AQUAGLYCEROPORIN RELATED"/>
    <property type="match status" value="1"/>
</dbReference>
<feature type="transmembrane region" description="Helical" evidence="9">
    <location>
        <begin position="152"/>
        <end position="175"/>
    </location>
</feature>
<dbReference type="EMBL" id="KE346374">
    <property type="protein sequence ID" value="KJE97547.1"/>
    <property type="molecule type" value="Genomic_DNA"/>
</dbReference>
<evidence type="ECO:0000256" key="3">
    <source>
        <dbReference type="ARBA" id="ARBA00022448"/>
    </source>
</evidence>
<dbReference type="OrthoDB" id="3222at2759"/>
<keyword evidence="3 7" id="KW-0813">Transport</keyword>
<dbReference type="GO" id="GO:0015254">
    <property type="term" value="F:glycerol channel activity"/>
    <property type="evidence" value="ECO:0007669"/>
    <property type="project" value="TreeGrafter"/>
</dbReference>
<feature type="region of interest" description="Disordered" evidence="8">
    <location>
        <begin position="34"/>
        <end position="67"/>
    </location>
</feature>
<evidence type="ECO:0000256" key="1">
    <source>
        <dbReference type="ARBA" id="ARBA00004141"/>
    </source>
</evidence>
<keyword evidence="4 7" id="KW-0812">Transmembrane</keyword>
<proteinExistence type="inferred from homology"/>
<dbReference type="STRING" id="595528.A0A0D2W059"/>
<name>A0A0D2W059_CAPO3</name>
<dbReference type="eggNOG" id="KOG0224">
    <property type="taxonomic scope" value="Eukaryota"/>
</dbReference>
<feature type="compositionally biased region" description="Low complexity" evidence="8">
    <location>
        <begin position="52"/>
        <end position="67"/>
    </location>
</feature>
<sequence length="392" mass="41566">MGDHTESEPLLSNPDYHATNAVRYHRTVTFTGDATAHHHQSHSHVHGHTHSHSSSGNGNGSGHAAAGQADLNRGLSINNHSQDAPLDAARQHATYKANPGRQAGPRASQARGLEAFDSDDDDDDDGNTNSPREYHRKRRVVAPFQPSLTADLLAETLGTFVMVLFALGSVAHLVVGTSNPLAVHIGNGLGVCIGVMVSHGGHLNASVTLALAVFKGFPWRKVPLFILAQFVGSFLAAALVYAIYYDGIEEFDGGSRHVTGTKATAGIFATYLAPGVSIGEGFADQILATALLLMGLFSITDKQNPSVGKHGLPPSAGVLVTAIGISFGFNCGYPLNPMRDFGPRLFTYMAGWGGEVFTAGDSWSWVPLVAPPLGGLLGSAMYQLMIERPRRR</sequence>
<evidence type="ECO:0000313" key="10">
    <source>
        <dbReference type="EMBL" id="KJE97547.1"/>
    </source>
</evidence>
<organism evidence="10 11">
    <name type="scientific">Capsaspora owczarzaki (strain ATCC 30864)</name>
    <dbReference type="NCBI Taxonomy" id="595528"/>
    <lineage>
        <taxon>Eukaryota</taxon>
        <taxon>Filasterea</taxon>
        <taxon>Capsaspora</taxon>
    </lineage>
</organism>
<feature type="region of interest" description="Disordered" evidence="8">
    <location>
        <begin position="115"/>
        <end position="138"/>
    </location>
</feature>
<dbReference type="CDD" id="cd00333">
    <property type="entry name" value="MIP"/>
    <property type="match status" value="1"/>
</dbReference>
<evidence type="ECO:0000313" key="11">
    <source>
        <dbReference type="Proteomes" id="UP000008743"/>
    </source>
</evidence>
<dbReference type="AlphaFoldDB" id="A0A0D2W059"/>
<gene>
    <name evidence="10" type="ORF">CAOG_007387</name>
</gene>
<dbReference type="Proteomes" id="UP000008743">
    <property type="component" value="Unassembled WGS sequence"/>
</dbReference>
<dbReference type="GO" id="GO:0005886">
    <property type="term" value="C:plasma membrane"/>
    <property type="evidence" value="ECO:0007669"/>
    <property type="project" value="TreeGrafter"/>
</dbReference>